<evidence type="ECO:0000313" key="5">
    <source>
        <dbReference type="EMBL" id="CAA7402383.1"/>
    </source>
</evidence>
<dbReference type="AlphaFoldDB" id="A0A7I8KX47"/>
<dbReference type="PANTHER" id="PTHR13833">
    <property type="match status" value="1"/>
</dbReference>
<feature type="region of interest" description="Disordered" evidence="3">
    <location>
        <begin position="393"/>
        <end position="439"/>
    </location>
</feature>
<keyword evidence="4" id="KW-0732">Signal</keyword>
<evidence type="ECO:0000313" key="6">
    <source>
        <dbReference type="Proteomes" id="UP000663760"/>
    </source>
</evidence>
<keyword evidence="1" id="KW-0677">Repeat</keyword>
<feature type="compositionally biased region" description="Basic and acidic residues" evidence="3">
    <location>
        <begin position="409"/>
        <end position="418"/>
    </location>
</feature>
<sequence length="439" mass="47982">MKRSLLLLVLLFASFFRPQQVGASPTAALARRLSSLLRWTPRASLKTPLSEDVLQFESGYLVETIVEGNKLGVTPHTVRVSPEGELIAVDSVNSNIVRITPPLSAYSRARLVAGSFQGYSGHVDGKPSDARFNHPKGVTMDGKGNIYVADTSNMAIRKIGESGVTTIAGGKSNAAGYRDGPSEDARFSSDFDVVYVGSICSLLVVDRGNAALRQIFLQDNDCAYQYSAVSSSDIILVVGAVLVGYVSCLIQLGFGASLLAKKRPIFGGQPSPVAEKLRDKQDAPWPSCRRILPDLYRLCAEMFSQASVRFSLHDLIPGKSKMLRGMPEERRGRTPVLKQKSSAAAAAGEALQAAHLKQQKNLKSSLQRDSLTPIKHRKRQEFTEFYGLAARHHETRGSEVNSRPAEVNSVDRKLEHFNARSKYAGLDSRHQSRSAQRVD</sequence>
<feature type="repeat" description="NHL" evidence="2">
    <location>
        <begin position="123"/>
        <end position="162"/>
    </location>
</feature>
<dbReference type="OrthoDB" id="342730at2759"/>
<dbReference type="InterPro" id="IPR011042">
    <property type="entry name" value="6-blade_b-propeller_TolB-like"/>
</dbReference>
<gene>
    <name evidence="5" type="ORF">SI8410_09013061</name>
</gene>
<name>A0A7I8KX47_SPIIN</name>
<evidence type="ECO:0000256" key="2">
    <source>
        <dbReference type="PROSITE-ProRule" id="PRU00504"/>
    </source>
</evidence>
<evidence type="ECO:0000256" key="3">
    <source>
        <dbReference type="SAM" id="MobiDB-lite"/>
    </source>
</evidence>
<dbReference type="SUPFAM" id="SSF101898">
    <property type="entry name" value="NHL repeat"/>
    <property type="match status" value="1"/>
</dbReference>
<dbReference type="Gene3D" id="2.120.10.30">
    <property type="entry name" value="TolB, C-terminal domain"/>
    <property type="match status" value="1"/>
</dbReference>
<evidence type="ECO:0000256" key="1">
    <source>
        <dbReference type="ARBA" id="ARBA00022737"/>
    </source>
</evidence>
<protein>
    <submittedName>
        <fullName evidence="5">Uncharacterized protein</fullName>
    </submittedName>
</protein>
<dbReference type="Pfam" id="PF01436">
    <property type="entry name" value="NHL"/>
    <property type="match status" value="1"/>
</dbReference>
<dbReference type="PROSITE" id="PS51125">
    <property type="entry name" value="NHL"/>
    <property type="match status" value="1"/>
</dbReference>
<feature type="chain" id="PRO_5029756822" evidence="4">
    <location>
        <begin position="24"/>
        <end position="439"/>
    </location>
</feature>
<dbReference type="PANTHER" id="PTHR13833:SF73">
    <property type="entry name" value="NHL DOMAIN-CONTAINING PROTEIN"/>
    <property type="match status" value="1"/>
</dbReference>
<dbReference type="Proteomes" id="UP000663760">
    <property type="component" value="Chromosome 9"/>
</dbReference>
<feature type="signal peptide" evidence="4">
    <location>
        <begin position="1"/>
        <end position="23"/>
    </location>
</feature>
<evidence type="ECO:0000256" key="4">
    <source>
        <dbReference type="SAM" id="SignalP"/>
    </source>
</evidence>
<reference evidence="5" key="1">
    <citation type="submission" date="2020-02" db="EMBL/GenBank/DDBJ databases">
        <authorList>
            <person name="Scholz U."/>
            <person name="Mascher M."/>
            <person name="Fiebig A."/>
        </authorList>
    </citation>
    <scope>NUCLEOTIDE SEQUENCE</scope>
</reference>
<dbReference type="EMBL" id="LR746272">
    <property type="protein sequence ID" value="CAA7402383.1"/>
    <property type="molecule type" value="Genomic_DNA"/>
</dbReference>
<dbReference type="InterPro" id="IPR001258">
    <property type="entry name" value="NHL_repeat"/>
</dbReference>
<keyword evidence="6" id="KW-1185">Reference proteome</keyword>
<organism evidence="5 6">
    <name type="scientific">Spirodela intermedia</name>
    <name type="common">Intermediate duckweed</name>
    <dbReference type="NCBI Taxonomy" id="51605"/>
    <lineage>
        <taxon>Eukaryota</taxon>
        <taxon>Viridiplantae</taxon>
        <taxon>Streptophyta</taxon>
        <taxon>Embryophyta</taxon>
        <taxon>Tracheophyta</taxon>
        <taxon>Spermatophyta</taxon>
        <taxon>Magnoliopsida</taxon>
        <taxon>Liliopsida</taxon>
        <taxon>Araceae</taxon>
        <taxon>Lemnoideae</taxon>
        <taxon>Spirodela</taxon>
    </lineage>
</organism>
<proteinExistence type="predicted"/>
<accession>A0A7I8KX47</accession>